<dbReference type="GO" id="GO:0006508">
    <property type="term" value="P:proteolysis"/>
    <property type="evidence" value="ECO:0007669"/>
    <property type="project" value="UniProtKB-KW"/>
</dbReference>
<dbReference type="PANTHER" id="PTHR11705">
    <property type="entry name" value="PROTEASE FAMILY M14 CARBOXYPEPTIDASE A,B"/>
    <property type="match status" value="1"/>
</dbReference>
<proteinExistence type="inferred from homology"/>
<dbReference type="PROSITE" id="PS52035">
    <property type="entry name" value="PEPTIDASE_M14"/>
    <property type="match status" value="1"/>
</dbReference>
<dbReference type="STRING" id="2082308.A0A2K1QTI2"/>
<evidence type="ECO:0000259" key="14">
    <source>
        <dbReference type="PROSITE" id="PS52035"/>
    </source>
</evidence>
<dbReference type="Gene3D" id="3.40.630.10">
    <property type="entry name" value="Zn peptidases"/>
    <property type="match status" value="1"/>
</dbReference>
<feature type="region of interest" description="Disordered" evidence="12">
    <location>
        <begin position="261"/>
        <end position="281"/>
    </location>
</feature>
<dbReference type="GO" id="GO:0004181">
    <property type="term" value="F:metallocarboxypeptidase activity"/>
    <property type="evidence" value="ECO:0007669"/>
    <property type="project" value="InterPro"/>
</dbReference>
<evidence type="ECO:0000256" key="2">
    <source>
        <dbReference type="ARBA" id="ARBA00005988"/>
    </source>
</evidence>
<evidence type="ECO:0000256" key="5">
    <source>
        <dbReference type="ARBA" id="ARBA00022723"/>
    </source>
</evidence>
<feature type="signal peptide" evidence="13">
    <location>
        <begin position="1"/>
        <end position="15"/>
    </location>
</feature>
<evidence type="ECO:0000256" key="9">
    <source>
        <dbReference type="ARBA" id="ARBA00023049"/>
    </source>
</evidence>
<dbReference type="SUPFAM" id="SSF54897">
    <property type="entry name" value="Protease propeptides/inhibitors"/>
    <property type="match status" value="1"/>
</dbReference>
<comment type="similarity">
    <text evidence="2 11">Belongs to the peptidase M14 family.</text>
</comment>
<dbReference type="Gene3D" id="3.30.70.340">
    <property type="entry name" value="Metallocarboxypeptidase-like"/>
    <property type="match status" value="1"/>
</dbReference>
<evidence type="ECO:0000256" key="11">
    <source>
        <dbReference type="PROSITE-ProRule" id="PRU01379"/>
    </source>
</evidence>
<evidence type="ECO:0000256" key="3">
    <source>
        <dbReference type="ARBA" id="ARBA00022645"/>
    </source>
</evidence>
<feature type="active site" description="Proton donor/acceptor" evidence="11">
    <location>
        <position position="381"/>
    </location>
</feature>
<evidence type="ECO:0000256" key="12">
    <source>
        <dbReference type="SAM" id="MobiDB-lite"/>
    </source>
</evidence>
<dbReference type="FunFam" id="3.40.630.10:FF:000084">
    <property type="entry name" value="Carboxypeptidase B2"/>
    <property type="match status" value="1"/>
</dbReference>
<dbReference type="OrthoDB" id="3626597at2759"/>
<organism evidence="15 16">
    <name type="scientific">Sphaceloma murrayae</name>
    <dbReference type="NCBI Taxonomy" id="2082308"/>
    <lineage>
        <taxon>Eukaryota</taxon>
        <taxon>Fungi</taxon>
        <taxon>Dikarya</taxon>
        <taxon>Ascomycota</taxon>
        <taxon>Pezizomycotina</taxon>
        <taxon>Dothideomycetes</taxon>
        <taxon>Dothideomycetidae</taxon>
        <taxon>Myriangiales</taxon>
        <taxon>Elsinoaceae</taxon>
        <taxon>Sphaceloma</taxon>
    </lineage>
</organism>
<comment type="caution">
    <text evidence="15">The sequence shown here is derived from an EMBL/GenBank/DDBJ whole genome shotgun (WGS) entry which is preliminary data.</text>
</comment>
<dbReference type="CDD" id="cd03860">
    <property type="entry name" value="M14_CP_A-B_like"/>
    <property type="match status" value="1"/>
</dbReference>
<dbReference type="PRINTS" id="PR00765">
    <property type="entry name" value="CRBOXYPTASEA"/>
</dbReference>
<evidence type="ECO:0000313" key="15">
    <source>
        <dbReference type="EMBL" id="PNS18355.1"/>
    </source>
</evidence>
<keyword evidence="5" id="KW-0479">Metal-binding</keyword>
<dbReference type="SMART" id="SM00631">
    <property type="entry name" value="Zn_pept"/>
    <property type="match status" value="1"/>
</dbReference>
<dbReference type="SUPFAM" id="SSF53187">
    <property type="entry name" value="Zn-dependent exopeptidases"/>
    <property type="match status" value="1"/>
</dbReference>
<reference evidence="15 16" key="1">
    <citation type="submission" date="2017-06" db="EMBL/GenBank/DDBJ databases">
        <title>Draft genome sequence of a variant of Elsinoe murrayae.</title>
        <authorList>
            <person name="Cheng Q."/>
        </authorList>
    </citation>
    <scope>NUCLEOTIDE SEQUENCE [LARGE SCALE GENOMIC DNA]</scope>
    <source>
        <strain evidence="15 16">CQ-2017a</strain>
    </source>
</reference>
<dbReference type="AlphaFoldDB" id="A0A2K1QTI2"/>
<dbReference type="InterPro" id="IPR036990">
    <property type="entry name" value="M14A-like_propep"/>
</dbReference>
<dbReference type="InParanoid" id="A0A2K1QTI2"/>
<dbReference type="GO" id="GO:0008270">
    <property type="term" value="F:zinc ion binding"/>
    <property type="evidence" value="ECO:0007669"/>
    <property type="project" value="InterPro"/>
</dbReference>
<dbReference type="EMBL" id="NKHZ01000041">
    <property type="protein sequence ID" value="PNS18355.1"/>
    <property type="molecule type" value="Genomic_DNA"/>
</dbReference>
<comment type="cofactor">
    <cofactor evidence="1">
        <name>Zn(2+)</name>
        <dbReference type="ChEBI" id="CHEBI:29105"/>
    </cofactor>
</comment>
<evidence type="ECO:0000313" key="16">
    <source>
        <dbReference type="Proteomes" id="UP000243797"/>
    </source>
</evidence>
<feature type="chain" id="PRO_5014433805" description="Peptidase M14 domain-containing protein" evidence="13">
    <location>
        <begin position="16"/>
        <end position="426"/>
    </location>
</feature>
<accession>A0A2K1QTI2</accession>
<evidence type="ECO:0000256" key="7">
    <source>
        <dbReference type="ARBA" id="ARBA00022801"/>
    </source>
</evidence>
<keyword evidence="8" id="KW-0862">Zinc</keyword>
<feature type="domain" description="Peptidase M14" evidence="14">
    <location>
        <begin position="117"/>
        <end position="415"/>
    </location>
</feature>
<keyword evidence="7" id="KW-0378">Hydrolase</keyword>
<evidence type="ECO:0000256" key="10">
    <source>
        <dbReference type="ARBA" id="ARBA00023157"/>
    </source>
</evidence>
<protein>
    <recommendedName>
        <fullName evidence="14">Peptidase M14 domain-containing protein</fullName>
    </recommendedName>
</protein>
<evidence type="ECO:0000256" key="8">
    <source>
        <dbReference type="ARBA" id="ARBA00022833"/>
    </source>
</evidence>
<evidence type="ECO:0000256" key="4">
    <source>
        <dbReference type="ARBA" id="ARBA00022670"/>
    </source>
</evidence>
<keyword evidence="4" id="KW-0645">Protease</keyword>
<evidence type="ECO:0000256" key="1">
    <source>
        <dbReference type="ARBA" id="ARBA00001947"/>
    </source>
</evidence>
<dbReference type="PANTHER" id="PTHR11705:SF143">
    <property type="entry name" value="SLL0236 PROTEIN"/>
    <property type="match status" value="1"/>
</dbReference>
<evidence type="ECO:0000256" key="6">
    <source>
        <dbReference type="ARBA" id="ARBA00022729"/>
    </source>
</evidence>
<sequence length="426" mass="47168">MRLIFGSFLASVACAAIIPTTPVTYDGHKVFRVKTGKAFSEVWEKLSSIAPSWEPWNKNVHRHIDVVVSPEQLSAFEELGLDCKVMHENLAESIAVEATTSSSLWKRQVDDLAWYDNYHPYDDHIQYWKDLQAAFPNQSEWISSGTSFEGRDLFGLHLWGSGGPGKPAVLYHGTAVEYITLQIINGYKSGDADVRAILDNYDIFVIPIVNPDGFTYAQTTDRLWRKNRQPAPASTNSTCIGTDINRNWAFQWAPGTGGSSANPCSQTYGGPAPASSPENSGLSALVDKLRDTAGLKLYIDWHSYGQYFLFPYGYNETALLPELPRWTKTGSLMSEAIRDSNAGRRTTFTYGPGGAVLYKSVGNSRDHVYGVGKSPFSWTIELPDTGEFGFVLPPEQIRPTVQEAWVGQQILLSVLDEVFFDGQGPA</sequence>
<keyword evidence="9" id="KW-0482">Metalloprotease</keyword>
<dbReference type="Proteomes" id="UP000243797">
    <property type="component" value="Unassembled WGS sequence"/>
</dbReference>
<dbReference type="Pfam" id="PF00246">
    <property type="entry name" value="Peptidase_M14"/>
    <property type="match status" value="1"/>
</dbReference>
<keyword evidence="3" id="KW-0121">Carboxypeptidase</keyword>
<gene>
    <name evidence="15" type="ORF">CAC42_6172</name>
</gene>
<keyword evidence="10" id="KW-1015">Disulfide bond</keyword>
<evidence type="ECO:0000256" key="13">
    <source>
        <dbReference type="SAM" id="SignalP"/>
    </source>
</evidence>
<dbReference type="InterPro" id="IPR000834">
    <property type="entry name" value="Peptidase_M14"/>
</dbReference>
<name>A0A2K1QTI2_9PEZI</name>
<keyword evidence="6 13" id="KW-0732">Signal</keyword>
<keyword evidence="16" id="KW-1185">Reference proteome</keyword>